<evidence type="ECO:0000259" key="2">
    <source>
        <dbReference type="SMART" id="SM00065"/>
    </source>
</evidence>
<accession>A0ABW2ZZ97</accession>
<dbReference type="Proteomes" id="UP001597053">
    <property type="component" value="Unassembled WGS sequence"/>
</dbReference>
<evidence type="ECO:0000313" key="3">
    <source>
        <dbReference type="EMBL" id="MFD0783704.1"/>
    </source>
</evidence>
<feature type="domain" description="GAF" evidence="2">
    <location>
        <begin position="19"/>
        <end position="152"/>
    </location>
</feature>
<dbReference type="Gene3D" id="3.30.450.40">
    <property type="match status" value="1"/>
</dbReference>
<feature type="region of interest" description="Disordered" evidence="1">
    <location>
        <begin position="141"/>
        <end position="172"/>
    </location>
</feature>
<evidence type="ECO:0000313" key="4">
    <source>
        <dbReference type="Proteomes" id="UP001597053"/>
    </source>
</evidence>
<comment type="caution">
    <text evidence="3">The sequence shown here is derived from an EMBL/GenBank/DDBJ whole genome shotgun (WGS) entry which is preliminary data.</text>
</comment>
<dbReference type="SMART" id="SM00065">
    <property type="entry name" value="GAF"/>
    <property type="match status" value="1"/>
</dbReference>
<sequence length="172" mass="18437">MDHQRIIRDVTADLPAATTALDACQRFVTALARHTPAAISLLLQVQGRLRCVAATGAWQIFSTVPPKTGIVGRVYATGETAVVPDVAADPDHLPIRPDVTAEICVPVVDPAERAVGVLDLQWSAPVDLQLWRATAERLAARKARRQRPADEIETDAAGESGTDVADEVEDSE</sequence>
<gene>
    <name evidence="3" type="ORF">ACFQZ8_07240</name>
</gene>
<dbReference type="SUPFAM" id="SSF55781">
    <property type="entry name" value="GAF domain-like"/>
    <property type="match status" value="1"/>
</dbReference>
<dbReference type="Pfam" id="PF01590">
    <property type="entry name" value="GAF"/>
    <property type="match status" value="1"/>
</dbReference>
<evidence type="ECO:0000256" key="1">
    <source>
        <dbReference type="SAM" id="MobiDB-lite"/>
    </source>
</evidence>
<dbReference type="EMBL" id="JBHTHM010000207">
    <property type="protein sequence ID" value="MFD0783704.1"/>
    <property type="molecule type" value="Genomic_DNA"/>
</dbReference>
<reference evidence="4" key="1">
    <citation type="journal article" date="2019" name="Int. J. Syst. Evol. Microbiol.">
        <title>The Global Catalogue of Microorganisms (GCM) 10K type strain sequencing project: providing services to taxonomists for standard genome sequencing and annotation.</title>
        <authorList>
            <consortium name="The Broad Institute Genomics Platform"/>
            <consortium name="The Broad Institute Genome Sequencing Center for Infectious Disease"/>
            <person name="Wu L."/>
            <person name="Ma J."/>
        </authorList>
    </citation>
    <scope>NUCLEOTIDE SEQUENCE [LARGE SCALE GENOMIC DNA]</scope>
    <source>
        <strain evidence="4">JCM 32148</strain>
    </source>
</reference>
<proteinExistence type="predicted"/>
<keyword evidence="4" id="KW-1185">Reference proteome</keyword>
<name>A0ABW2ZZ97_9ACTN</name>
<dbReference type="InterPro" id="IPR029016">
    <property type="entry name" value="GAF-like_dom_sf"/>
</dbReference>
<dbReference type="InterPro" id="IPR003018">
    <property type="entry name" value="GAF"/>
</dbReference>
<organism evidence="3 4">
    <name type="scientific">Micromonospora azadirachtae</name>
    <dbReference type="NCBI Taxonomy" id="1970735"/>
    <lineage>
        <taxon>Bacteria</taxon>
        <taxon>Bacillati</taxon>
        <taxon>Actinomycetota</taxon>
        <taxon>Actinomycetes</taxon>
        <taxon>Micromonosporales</taxon>
        <taxon>Micromonosporaceae</taxon>
        <taxon>Micromonospora</taxon>
    </lineage>
</organism>
<protein>
    <submittedName>
        <fullName evidence="3">GAF domain-containing protein</fullName>
    </submittedName>
</protein>